<reference evidence="1 2" key="1">
    <citation type="submission" date="2021-02" db="EMBL/GenBank/DDBJ databases">
        <authorList>
            <person name="Vanwijnsberghe S."/>
        </authorList>
    </citation>
    <scope>NUCLEOTIDE SEQUENCE [LARGE SCALE GENOMIC DNA]</scope>
    <source>
        <strain evidence="1 2">R-69658</strain>
    </source>
</reference>
<dbReference type="PANTHER" id="PTHR43346">
    <property type="entry name" value="LIGAND BINDING DOMAIN PROTEIN, PUTATIVE (AFU_ORTHOLOGUE AFUA_6G14370)-RELATED"/>
    <property type="match status" value="1"/>
</dbReference>
<evidence type="ECO:0008006" key="3">
    <source>
        <dbReference type="Google" id="ProtNLM"/>
    </source>
</evidence>
<comment type="caution">
    <text evidence="1">The sequence shown here is derived from an EMBL/GenBank/DDBJ whole genome shotgun (WGS) entry which is preliminary data.</text>
</comment>
<dbReference type="Proteomes" id="UP000674425">
    <property type="component" value="Unassembled WGS sequence"/>
</dbReference>
<accession>A0ABM8SZ84</accession>
<evidence type="ECO:0000313" key="1">
    <source>
        <dbReference type="EMBL" id="CAE6843065.1"/>
    </source>
</evidence>
<dbReference type="PANTHER" id="PTHR43346:SF1">
    <property type="entry name" value="QUERCETIN 2,3-DIOXYGENASE-RELATED"/>
    <property type="match status" value="1"/>
</dbReference>
<dbReference type="InterPro" id="IPR011051">
    <property type="entry name" value="RmlC_Cupin_sf"/>
</dbReference>
<dbReference type="SUPFAM" id="SSF51182">
    <property type="entry name" value="RmlC-like cupins"/>
    <property type="match status" value="1"/>
</dbReference>
<name>A0ABM8SZ84_9BURK</name>
<dbReference type="InterPro" id="IPR014710">
    <property type="entry name" value="RmlC-like_jellyroll"/>
</dbReference>
<keyword evidence="2" id="KW-1185">Reference proteome</keyword>
<dbReference type="RefSeq" id="WP_244862843.1">
    <property type="nucleotide sequence ID" value="NZ_CAJNAU010000103.1"/>
</dbReference>
<protein>
    <recommendedName>
        <fullName evidence="3">Cupin domain-containing protein</fullName>
    </recommendedName>
</protein>
<organism evidence="1 2">
    <name type="scientific">Paraburkholderia aspalathi</name>
    <dbReference type="NCBI Taxonomy" id="1324617"/>
    <lineage>
        <taxon>Bacteria</taxon>
        <taxon>Pseudomonadati</taxon>
        <taxon>Pseudomonadota</taxon>
        <taxon>Betaproteobacteria</taxon>
        <taxon>Burkholderiales</taxon>
        <taxon>Burkholderiaceae</taxon>
        <taxon>Paraburkholderia</taxon>
    </lineage>
</organism>
<proteinExistence type="predicted"/>
<gene>
    <name evidence="1" type="ORF">R69658_06815</name>
</gene>
<dbReference type="EMBL" id="CAJNAU010000103">
    <property type="protein sequence ID" value="CAE6843065.1"/>
    <property type="molecule type" value="Genomic_DNA"/>
</dbReference>
<evidence type="ECO:0000313" key="2">
    <source>
        <dbReference type="Proteomes" id="UP000674425"/>
    </source>
</evidence>
<dbReference type="InterPro" id="IPR052538">
    <property type="entry name" value="Flavonoid_dioxygenase-like"/>
</dbReference>
<sequence>MTTSNTPASENHHTTLTNEAVRQRLIRRSDMVACKIAFIDCKMKGSDLKENYSLIGPGVTQSADQVVNLREPHGFSLGVAAMPPGVVNNLHVHYTAEVFMIFKGRWLFRWGANGDEGTVIGEAGDVLSIPTWIFRGFSNVGDDDGWIFSALGGDETGGLIWHPSILEQAAQHSLYLTKESVLVDTAAGAPMPPADALLEPIDTATAESLRHYAPDEMRKRLVKVDDRTWSSRALLDSVLPGHRSEMAPVVGFGMTQDRDQEPAVTNPHGFSIEWLRIAPGEQVGRYMLDTKQVLIVFEGTAEIVLNGAGEEVSVKVERQDLFSAPANAWRSIRSVGDAPLLIAVMTAGDQKKHITWAEDVVAAAAKAGFGVDHNGYVAPLRLLPFETRQAAEALVETE</sequence>
<dbReference type="Gene3D" id="2.60.120.10">
    <property type="entry name" value="Jelly Rolls"/>
    <property type="match status" value="2"/>
</dbReference>